<dbReference type="AlphaFoldDB" id="A0A4Q8B651"/>
<comment type="caution">
    <text evidence="2">The sequence shown here is derived from an EMBL/GenBank/DDBJ whole genome shotgun (WGS) entry which is preliminary data.</text>
</comment>
<evidence type="ECO:0000313" key="3">
    <source>
        <dbReference type="Proteomes" id="UP000294114"/>
    </source>
</evidence>
<evidence type="ECO:0000313" key="2">
    <source>
        <dbReference type="EMBL" id="RZU73102.1"/>
    </source>
</evidence>
<evidence type="ECO:0000256" key="1">
    <source>
        <dbReference type="SAM" id="Phobius"/>
    </source>
</evidence>
<feature type="transmembrane region" description="Helical" evidence="1">
    <location>
        <begin position="20"/>
        <end position="38"/>
    </location>
</feature>
<keyword evidence="1" id="KW-0812">Transmembrane</keyword>
<keyword evidence="1" id="KW-0472">Membrane</keyword>
<dbReference type="OrthoDB" id="3379675at2"/>
<protein>
    <submittedName>
        <fullName evidence="2">Uncharacterized protein</fullName>
    </submittedName>
</protein>
<accession>A0A4Q8B651</accession>
<name>A0A4Q8B651_9ACTN</name>
<proteinExistence type="predicted"/>
<keyword evidence="3" id="KW-1185">Reference proteome</keyword>
<dbReference type="RefSeq" id="WP_130331348.1">
    <property type="nucleotide sequence ID" value="NZ_SHLD01000001.1"/>
</dbReference>
<reference evidence="2 3" key="1">
    <citation type="submission" date="2019-02" db="EMBL/GenBank/DDBJ databases">
        <title>Sequencing the genomes of 1000 actinobacteria strains.</title>
        <authorList>
            <person name="Klenk H.-P."/>
        </authorList>
    </citation>
    <scope>NUCLEOTIDE SEQUENCE [LARGE SCALE GENOMIC DNA]</scope>
    <source>
        <strain evidence="2 3">DSM 45612</strain>
    </source>
</reference>
<keyword evidence="1" id="KW-1133">Transmembrane helix</keyword>
<gene>
    <name evidence="2" type="ORF">EV384_1499</name>
</gene>
<sequence>MSLPGPAVYVRHDDLWPRRLLSLAVAAAVAAVAAAGLLRARQSDLDDVQFVVWLVTGAHLLEKRWRPQRTGRLVWRARAAGRDATEPGLVAGRSFAGWVDLAADATMATTLAVGLISLLPDDPGWARIARPGLLVAVAVGLGRLAYREVRVTGRLALTASGIRHGRRWYAWSDVDGARLHTQDGRADGVWLRVRQPPALPPVVGGRSVAVADELLLAAIDHFRTRPEVLAVGLPVTAPEPAVEPAGG</sequence>
<dbReference type="EMBL" id="SHLD01000001">
    <property type="protein sequence ID" value="RZU73102.1"/>
    <property type="molecule type" value="Genomic_DNA"/>
</dbReference>
<dbReference type="Proteomes" id="UP000294114">
    <property type="component" value="Unassembled WGS sequence"/>
</dbReference>
<organism evidence="2 3">
    <name type="scientific">Micromonospora kangleipakensis</name>
    <dbReference type="NCBI Taxonomy" id="1077942"/>
    <lineage>
        <taxon>Bacteria</taxon>
        <taxon>Bacillati</taxon>
        <taxon>Actinomycetota</taxon>
        <taxon>Actinomycetes</taxon>
        <taxon>Micromonosporales</taxon>
        <taxon>Micromonosporaceae</taxon>
        <taxon>Micromonospora</taxon>
    </lineage>
</organism>